<evidence type="ECO:0000256" key="2">
    <source>
        <dbReference type="SAM" id="SignalP"/>
    </source>
</evidence>
<dbReference type="AlphaFoldDB" id="A0A6J1STR7"/>
<reference evidence="4" key="1">
    <citation type="submission" date="2025-08" db="UniProtKB">
        <authorList>
            <consortium name="RefSeq"/>
        </authorList>
    </citation>
    <scope>IDENTIFICATION</scope>
    <source>
        <tissue evidence="4">Whole organism</tissue>
    </source>
</reference>
<name>A0A6J1STR7_FRAOC</name>
<evidence type="ECO:0000313" key="4">
    <source>
        <dbReference type="RefSeq" id="XP_026284262.1"/>
    </source>
</evidence>
<evidence type="ECO:0000313" key="3">
    <source>
        <dbReference type="Proteomes" id="UP000504606"/>
    </source>
</evidence>
<feature type="region of interest" description="Disordered" evidence="1">
    <location>
        <begin position="196"/>
        <end position="223"/>
    </location>
</feature>
<gene>
    <name evidence="4" type="primary">LOC113210461</name>
</gene>
<dbReference type="RefSeq" id="XP_026284262.1">
    <property type="nucleotide sequence ID" value="XM_026428477.2"/>
</dbReference>
<keyword evidence="3" id="KW-1185">Reference proteome</keyword>
<dbReference type="GeneID" id="113210461"/>
<evidence type="ECO:0000256" key="1">
    <source>
        <dbReference type="SAM" id="MobiDB-lite"/>
    </source>
</evidence>
<accession>A0A6J1STR7</accession>
<keyword evidence="2" id="KW-0732">Signal</keyword>
<sequence length="308" mass="32948">MSRLHCFLLALAGAALGEVFDEPCYELGKQWVYEAKDTLLCDRSGRRININKFCKAHLSSASGRLIIDSSKEDGPTDAKKQAGHFPELCLPGQRTYAVQAPWLCTCVMHKGRHRWECVVPEGRTAGGLDGNVSPGRAKRSAEHEHSSAAPAAPAALAEAEPFNTSFVLPSTVGLGGRIGASRMALAAGAATLASTPASTPASASAEAHEEHSGHNGTVLGRQASPPYKPNIIIDFCDEFGYVHSITSTMRECACDKDVIANRLFSFKDNDPYHSSGLFAAYECLPGTYSVRCEICYPSTQTCQPAPCP</sequence>
<feature type="signal peptide" evidence="2">
    <location>
        <begin position="1"/>
        <end position="17"/>
    </location>
</feature>
<organism evidence="3 4">
    <name type="scientific">Frankliniella occidentalis</name>
    <name type="common">Western flower thrips</name>
    <name type="synonym">Euthrips occidentalis</name>
    <dbReference type="NCBI Taxonomy" id="133901"/>
    <lineage>
        <taxon>Eukaryota</taxon>
        <taxon>Metazoa</taxon>
        <taxon>Ecdysozoa</taxon>
        <taxon>Arthropoda</taxon>
        <taxon>Hexapoda</taxon>
        <taxon>Insecta</taxon>
        <taxon>Pterygota</taxon>
        <taxon>Neoptera</taxon>
        <taxon>Paraneoptera</taxon>
        <taxon>Thysanoptera</taxon>
        <taxon>Terebrantia</taxon>
        <taxon>Thripoidea</taxon>
        <taxon>Thripidae</taxon>
        <taxon>Frankliniella</taxon>
    </lineage>
</organism>
<dbReference type="Proteomes" id="UP000504606">
    <property type="component" value="Unplaced"/>
</dbReference>
<proteinExistence type="predicted"/>
<protein>
    <submittedName>
        <fullName evidence="4">Uncharacterized protein LOC113210461</fullName>
    </submittedName>
</protein>
<dbReference type="OrthoDB" id="8190872at2759"/>
<feature type="compositionally biased region" description="Low complexity" evidence="1">
    <location>
        <begin position="196"/>
        <end position="205"/>
    </location>
</feature>
<dbReference type="KEGG" id="foc:113210461"/>
<feature type="chain" id="PRO_5026942468" evidence="2">
    <location>
        <begin position="18"/>
        <end position="308"/>
    </location>
</feature>
<feature type="region of interest" description="Disordered" evidence="1">
    <location>
        <begin position="123"/>
        <end position="154"/>
    </location>
</feature>